<feature type="region of interest" description="Disordered" evidence="1">
    <location>
        <begin position="98"/>
        <end position="144"/>
    </location>
</feature>
<keyword evidence="3" id="KW-1185">Reference proteome</keyword>
<accession>A0A5Q4BBN9</accession>
<reference evidence="2 3" key="1">
    <citation type="journal article" date="2019" name="Sci. Rep.">
        <title>Colletotrichum shisoi sp. nov., an anthracnose pathogen of Perilla frutescens in Japan: molecular phylogenetic, morphological and genomic evidence.</title>
        <authorList>
            <person name="Gan P."/>
            <person name="Tsushima A."/>
            <person name="Hiroyama R."/>
            <person name="Narusaka M."/>
            <person name="Takano Y."/>
            <person name="Narusaka Y."/>
            <person name="Kawaradani M."/>
            <person name="Damm U."/>
            <person name="Shirasu K."/>
        </authorList>
    </citation>
    <scope>NUCLEOTIDE SEQUENCE [LARGE SCALE GENOMIC DNA]</scope>
    <source>
        <strain evidence="2 3">PG-2018a</strain>
    </source>
</reference>
<feature type="compositionally biased region" description="Acidic residues" evidence="1">
    <location>
        <begin position="126"/>
        <end position="138"/>
    </location>
</feature>
<dbReference type="Proteomes" id="UP000326340">
    <property type="component" value="Unassembled WGS sequence"/>
</dbReference>
<name>A0A5Q4BBN9_9PEZI</name>
<evidence type="ECO:0000256" key="1">
    <source>
        <dbReference type="SAM" id="MobiDB-lite"/>
    </source>
</evidence>
<comment type="caution">
    <text evidence="2">The sequence shown here is derived from an EMBL/GenBank/DDBJ whole genome shotgun (WGS) entry which is preliminary data.</text>
</comment>
<organism evidence="2 3">
    <name type="scientific">Colletotrichum shisoi</name>
    <dbReference type="NCBI Taxonomy" id="2078593"/>
    <lineage>
        <taxon>Eukaryota</taxon>
        <taxon>Fungi</taxon>
        <taxon>Dikarya</taxon>
        <taxon>Ascomycota</taxon>
        <taxon>Pezizomycotina</taxon>
        <taxon>Sordariomycetes</taxon>
        <taxon>Hypocreomycetidae</taxon>
        <taxon>Glomerellales</taxon>
        <taxon>Glomerellaceae</taxon>
        <taxon>Colletotrichum</taxon>
        <taxon>Colletotrichum destructivum species complex</taxon>
    </lineage>
</organism>
<gene>
    <name evidence="2" type="ORF">CSHISOI_11087</name>
</gene>
<evidence type="ECO:0000313" key="3">
    <source>
        <dbReference type="Proteomes" id="UP000326340"/>
    </source>
</evidence>
<dbReference type="EMBL" id="PUHP01002497">
    <property type="protein sequence ID" value="TQN64330.1"/>
    <property type="molecule type" value="Genomic_DNA"/>
</dbReference>
<protein>
    <submittedName>
        <fullName evidence="2">Uncharacterized protein</fullName>
    </submittedName>
</protein>
<dbReference type="AlphaFoldDB" id="A0A5Q4BBN9"/>
<feature type="region of interest" description="Disordered" evidence="1">
    <location>
        <begin position="11"/>
        <end position="39"/>
    </location>
</feature>
<evidence type="ECO:0000313" key="2">
    <source>
        <dbReference type="EMBL" id="TQN64330.1"/>
    </source>
</evidence>
<proteinExistence type="predicted"/>
<sequence>MDCLVGGALCLPGKNPPSPDAPANFHSGKITGHRRAVSRRVRNGWRERPWRGGWEFFPDPPDSCRLPPPAAVKWEGSWPPALRHSPVARGVATAEVQLTGRAGHAMPAHKDYGGRSRRPGNRNAGADEDVDEDVDEDAGAPRFR</sequence>